<gene>
    <name evidence="1" type="ORF">LCGC14_2349800</name>
</gene>
<evidence type="ECO:0000313" key="1">
    <source>
        <dbReference type="EMBL" id="KKL46017.1"/>
    </source>
</evidence>
<dbReference type="EMBL" id="LAZR01034185">
    <property type="protein sequence ID" value="KKL46017.1"/>
    <property type="molecule type" value="Genomic_DNA"/>
</dbReference>
<reference evidence="1" key="1">
    <citation type="journal article" date="2015" name="Nature">
        <title>Complex archaea that bridge the gap between prokaryotes and eukaryotes.</title>
        <authorList>
            <person name="Spang A."/>
            <person name="Saw J.H."/>
            <person name="Jorgensen S.L."/>
            <person name="Zaremba-Niedzwiedzka K."/>
            <person name="Martijn J."/>
            <person name="Lind A.E."/>
            <person name="van Eijk R."/>
            <person name="Schleper C."/>
            <person name="Guy L."/>
            <person name="Ettema T.J."/>
        </authorList>
    </citation>
    <scope>NUCLEOTIDE SEQUENCE</scope>
</reference>
<organism evidence="1">
    <name type="scientific">marine sediment metagenome</name>
    <dbReference type="NCBI Taxonomy" id="412755"/>
    <lineage>
        <taxon>unclassified sequences</taxon>
        <taxon>metagenomes</taxon>
        <taxon>ecological metagenomes</taxon>
    </lineage>
</organism>
<protein>
    <submittedName>
        <fullName evidence="1">Uncharacterized protein</fullName>
    </submittedName>
</protein>
<proteinExistence type="predicted"/>
<accession>A0A0F9F4L0</accession>
<comment type="caution">
    <text evidence="1">The sequence shown here is derived from an EMBL/GenBank/DDBJ whole genome shotgun (WGS) entry which is preliminary data.</text>
</comment>
<dbReference type="AlphaFoldDB" id="A0A0F9F4L0"/>
<name>A0A0F9F4L0_9ZZZZ</name>
<sequence length="88" mass="10143">MSASEKKKVRVNLSFVETQVSGCQLTLEIHDHWNDARKQQPYYVLELDPYMIEYLISQLGLGLIAIEDHVKRQRRLAIATLQGDDQDA</sequence>